<dbReference type="PANTHER" id="PTHR37305">
    <property type="entry name" value="INTEGRAL MEMBRANE PROTEIN-RELATED"/>
    <property type="match status" value="1"/>
</dbReference>
<feature type="transmembrane region" description="Helical" evidence="1">
    <location>
        <begin position="237"/>
        <end position="256"/>
    </location>
</feature>
<dbReference type="GO" id="GO:0005886">
    <property type="term" value="C:plasma membrane"/>
    <property type="evidence" value="ECO:0007669"/>
    <property type="project" value="UniProtKB-SubCell"/>
</dbReference>
<comment type="caution">
    <text evidence="2">The sequence shown here is derived from an EMBL/GenBank/DDBJ whole genome shotgun (WGS) entry which is preliminary data.</text>
</comment>
<reference evidence="2 3" key="1">
    <citation type="submission" date="2020-08" db="EMBL/GenBank/DDBJ databases">
        <title>Genomic Encyclopedia of Type Strains, Phase IV (KMG-IV): sequencing the most valuable type-strain genomes for metagenomic binning, comparative biology and taxonomic classification.</title>
        <authorList>
            <person name="Goeker M."/>
        </authorList>
    </citation>
    <scope>NUCLEOTIDE SEQUENCE [LARGE SCALE GENOMIC DNA]</scope>
    <source>
        <strain evidence="2 3">DSM 11805</strain>
    </source>
</reference>
<gene>
    <name evidence="2" type="ORF">GGQ92_001934</name>
</gene>
<feature type="transmembrane region" description="Helical" evidence="1">
    <location>
        <begin position="21"/>
        <end position="41"/>
    </location>
</feature>
<dbReference type="GO" id="GO:0140359">
    <property type="term" value="F:ABC-type transporter activity"/>
    <property type="evidence" value="ECO:0007669"/>
    <property type="project" value="InterPro"/>
</dbReference>
<name>A0A841RQF0_9BACI</name>
<keyword evidence="1" id="KW-0812">Transmembrane</keyword>
<dbReference type="AlphaFoldDB" id="A0A841RQF0"/>
<keyword evidence="1" id="KW-0472">Membrane</keyword>
<dbReference type="RefSeq" id="WP_184247785.1">
    <property type="nucleotide sequence ID" value="NZ_BAAACU010000064.1"/>
</dbReference>
<dbReference type="PANTHER" id="PTHR37305:SF1">
    <property type="entry name" value="MEMBRANE PROTEIN"/>
    <property type="match status" value="1"/>
</dbReference>
<keyword evidence="3" id="KW-1185">Reference proteome</keyword>
<proteinExistence type="predicted"/>
<feature type="transmembrane region" description="Helical" evidence="1">
    <location>
        <begin position="114"/>
        <end position="133"/>
    </location>
</feature>
<dbReference type="EMBL" id="JACHON010000008">
    <property type="protein sequence ID" value="MBB6513144.1"/>
    <property type="molecule type" value="Genomic_DNA"/>
</dbReference>
<keyword evidence="1" id="KW-1133">Transmembrane helix</keyword>
<organism evidence="2 3">
    <name type="scientific">Gracilibacillus halotolerans</name>
    <dbReference type="NCBI Taxonomy" id="74386"/>
    <lineage>
        <taxon>Bacteria</taxon>
        <taxon>Bacillati</taxon>
        <taxon>Bacillota</taxon>
        <taxon>Bacilli</taxon>
        <taxon>Bacillales</taxon>
        <taxon>Bacillaceae</taxon>
        <taxon>Gracilibacillus</taxon>
    </lineage>
</organism>
<dbReference type="Proteomes" id="UP000572212">
    <property type="component" value="Unassembled WGS sequence"/>
</dbReference>
<evidence type="ECO:0000313" key="3">
    <source>
        <dbReference type="Proteomes" id="UP000572212"/>
    </source>
</evidence>
<feature type="transmembrane region" description="Helical" evidence="1">
    <location>
        <begin position="202"/>
        <end position="225"/>
    </location>
</feature>
<feature type="transmembrane region" description="Helical" evidence="1">
    <location>
        <begin position="154"/>
        <end position="182"/>
    </location>
</feature>
<protein>
    <submittedName>
        <fullName evidence="2">ABC-2 type transport system permease protein</fullName>
    </submittedName>
</protein>
<dbReference type="Pfam" id="PF12679">
    <property type="entry name" value="ABC2_membrane_2"/>
    <property type="match status" value="1"/>
</dbReference>
<evidence type="ECO:0000313" key="2">
    <source>
        <dbReference type="EMBL" id="MBB6513144.1"/>
    </source>
</evidence>
<evidence type="ECO:0000256" key="1">
    <source>
        <dbReference type="SAM" id="Phobius"/>
    </source>
</evidence>
<accession>A0A841RQF0</accession>
<sequence>MHNFIALLQNENMKLSQRISTWIMYAILLVIILFGAVIEFFSESVTTTEVDDNWKEELRVETANLEEMNEEDEYMYGMFTDEIAINNYHIENDIKPLPYDAWQFTMENAGLSSMISLFTIIIAAGIIASEYRLGTIKLLLIRPISRTKILLSKYVTVLLFSMIMLLFLFISSMIIGSLFFGLNGLNPTIVQMSVDGPKETSIFGEIFTQYGLNMINLVMMATFAFMISSLFRNSGMAIGTSIFLMFTGTTVVAMLSNYEWAKYILFANTNLNQYMGNGVPVIEGMTLGFSIAIIAIYYIIFLVVSWLAFTKRDVAGA</sequence>
<feature type="transmembrane region" description="Helical" evidence="1">
    <location>
        <begin position="287"/>
        <end position="309"/>
    </location>
</feature>